<accession>A0A813HZ23</accession>
<organism evidence="1 2">
    <name type="scientific">Polarella glacialis</name>
    <name type="common">Dinoflagellate</name>
    <dbReference type="NCBI Taxonomy" id="89957"/>
    <lineage>
        <taxon>Eukaryota</taxon>
        <taxon>Sar</taxon>
        <taxon>Alveolata</taxon>
        <taxon>Dinophyceae</taxon>
        <taxon>Suessiales</taxon>
        <taxon>Suessiaceae</taxon>
        <taxon>Polarella</taxon>
    </lineage>
</organism>
<sequence length="1979" mass="215783">MTETTSSPSAIPVAYEANVALLRSDARRILDQYSIPYSLQAKLAVAGYVTVDDLTCRWNTPELARSNGEADLEFSPTHQGWDQRSVDHTCMRLFQAVRQAQAVQTAAADAPSSSGQRGGVALQAGKRASLEENYKKVTGSRPPLQEQGSDVFLSAQFKLCEKGEIGFFHTKQMVSAMPDPLEMAAPVKGLKPVNGFLYQENQEERKSPYSKEQWESVLTIFQTNLLMCVWAFPNNRLFDLEKSDMDSFYKFLLGDGIAKRSPAPELKVLMFAERAAWRKIALHMHEGLSLKTSLDKVMANSLFWTREVYERVSLAQKAKPFYFDLMTHTARKAVDIDSEYPLELRNGVPLGVDEETLCSPGVWPTQEELKGQLSEYEDLPPPGCMDNYSSAVLHEDAIEATFYEEERLDMVIGPSSIEGAAITCGCQPEDLCAGPLGAIEEADKLRTIFDGAAPGMNNHIRKNAKEKTTCPGAMGPETAWEEEEWVLLRWANKLAWALLATMAALGCPLSWKKTIMGLVNTWLGFQIQTKLLAAAVGQLKHRVMVALLRDISDGKCFSYDEIAEGHPPAHQLGDYFHLSFPSYFLNSWGLLMTYRKTRASETRFPANPVTSVTPPGAQGPEIGLVAGRGSKDIFTTFGIGVVPPDNVPGTDGSMMTKALDTARSTAASPADKGHGVDSRNGFQLAAAFLGLGAESGLAWGFQGDSSRGGGQMSSALRFWARVRGCSDASSWKRVGFAWMIAKARCMRLPEESEPLDGTRYMALMHATFGADNVSALSDGSFEAVAAVMKESLLLSLRSAPGKTVDIAPAKMRVQLAKVSSQAPSLHAEPVVNWTRCPQTLSTWPVHGAEDLSIGLKYIVFHFDRFVKLRSGSILQMVSDSGDPLAEPPAARSLAVAEGTPPGKTIIFELQEELTADYCYDLHLESRAVEACNNEAQLCEDIAVKFCTKPIVPKPKAELVDDRLLRITFNVRVQPNASNAEQRFRIEAGPQTDPTTNSADAAAAAQEEASTASWFHLRRSKHLALVNSDGDYVWDDLTYGSDRRHCAYRTDAPDDARPCNNDRIFEHDACELKGSCPEDGKLPCGMEIKIFYPKGIVFSRHNIGSRQSEEALFSRPCAPPRLVSKATLGNGGQTLFFSWSEPAALGNPFAHIWLCSLVIWSAILLSRRASGSKEWSLNLGPDAGSICGKVELRIEQGAARAVHFGQKPSEAGSTLLSEVWPCEADHGLPVIEMTSRDCTVMYDRNFMLGDASVQHLMDDLHSMHLSVHAETDVAALWAALAGTGRGVPSCLIIPGLSQVFWAGHETALFEYVQRGGQLYVVGGRANSGILRDVFGLVVRDAHSGNAQMLQTKGLGEQTQLCAERWVKVLPVLNQLVCVGLEAMAARVEDAAVIATGLYAGEGAGSDGFGLLEVSVGHGLLEYLAFDWHFSFEEQRRPWAMMFELLIECNEQRRAAPTEPRRLHGDGTSWDEFTALPPNAEDPPFVLDSVVQPEWSEASLVDESLAVSDIEVSIAFECESGGASNTAEPSSCDAASRLQVLEPASLFYKALQRKKLALQMKTFAVPHVVRVLSPCADSAMLGINEACDFRAGGSVSYSSSIAYVQVVDGAARLALCKRPICRGMVSSAARLLESCPESAGQRGLVGRVVRAMMNTQMNTMETCLQVHSLAQGEVSEAQLLAQLETGTASTDMSESSEALEEALSGIFAHELLGGQDLLEALVLVSDAGLRVAVQVTPLASSLSSDVPARISGVSIIHGPGHDDIPITQKQTFQALLDFGFHQRASKLRLENLKPAGYFRRASRVVKIAASFRLTSSLHALSYMVMFAHVALLQLAVEWLLDHFERDGRNLYAMLLKGAGAGVAGAHVPAPRLPPWKGPGLMGSSSSSGIEAPMPPPPDFPTWIQVDAHLNYRSNTGKIMEVIVEKISVQKGEVKINFADDPKVWKIIKIPTITSKENPLLGVWGHDLKEDHARDRSRSPRK</sequence>
<dbReference type="OrthoDB" id="426161at2759"/>
<dbReference type="Proteomes" id="UP000654075">
    <property type="component" value="Unassembled WGS sequence"/>
</dbReference>
<protein>
    <submittedName>
        <fullName evidence="1">Uncharacterized protein</fullName>
    </submittedName>
</protein>
<evidence type="ECO:0000313" key="2">
    <source>
        <dbReference type="Proteomes" id="UP000654075"/>
    </source>
</evidence>
<proteinExistence type="predicted"/>
<gene>
    <name evidence="1" type="ORF">PGLA1383_LOCUS57822</name>
</gene>
<comment type="caution">
    <text evidence="1">The sequence shown here is derived from an EMBL/GenBank/DDBJ whole genome shotgun (WGS) entry which is preliminary data.</text>
</comment>
<evidence type="ECO:0000313" key="1">
    <source>
        <dbReference type="EMBL" id="CAE8643495.1"/>
    </source>
</evidence>
<name>A0A813HZ23_POLGL</name>
<reference evidence="1" key="1">
    <citation type="submission" date="2021-02" db="EMBL/GenBank/DDBJ databases">
        <authorList>
            <person name="Dougan E. K."/>
            <person name="Rhodes N."/>
            <person name="Thang M."/>
            <person name="Chan C."/>
        </authorList>
    </citation>
    <scope>NUCLEOTIDE SEQUENCE</scope>
</reference>
<dbReference type="EMBL" id="CAJNNV010033377">
    <property type="protein sequence ID" value="CAE8643495.1"/>
    <property type="molecule type" value="Genomic_DNA"/>
</dbReference>
<keyword evidence="2" id="KW-1185">Reference proteome</keyword>